<sequence>MVNSRPSTPIGRGEILDLARARLAAGGSVLLYGPAGIGKSTILQALAADADPALVLRANAAEAEAELPYLALVDLFDGVLDEYAVVLPAHLRAALDGALLRSSLPDTAHDQLAVRLAVLELIRALTADRPVLLVLDDVQWIDQPSAGVLRFVARRLGSVDARMLAAERVSDGGEPAALDLCPPACLELAVPPLPESDVADLLRSRLGGPVPRSRLHRVYTASGGNPLFAVELGRALYERDADSPTAPLPVPDRLRALLAARIATLPGHARPALLVAAATARPTRSLLEHCGVAIDEELSEAACAGVISVEGDAVRFTHPLLREMVYADANPAERRKAHELLAEAVVDPVERARHLAQARPEPDESLGETLADAAAVARLRGAPATAADLAALASERTPASLPGVAATRWLSAAEYAYDAGSPADATRYATAALRQATDPRTRVGARLLLVDLAGQDKSGVAPLLDAAFKDATDDLGLLARVRLYRAVKAHYDRDTEAALAELKRAEETAEQAGDLDCLVEVLGWRGSFHDGPEGDRILERAGEIALGLPLTRPVIAARQLAAMSRLFGGDVPEAIRRIESLRTAVESSGTVHDLAVVLISVAGIYWRAGRCADALAAGRYCARLYADVETTPGPGLLVGAMSELLGGTAEEAAVFAEKAVRAIQDAGDEDWLKLAYATQGMVHLLRGDPVLAADVMRQAWALEQSQGRVDPGALPWHADFIEALIASGARGEAAAVLAEVHRCAEQLGRDVAMLGLARARAVLAAGADSREAAESLAAAIEKWADHPYPLEQARAWHTLGGLERRAHRRGAARAALTEAVRRYTAAEAAPWRQVAAAELARLDGGRGVGLSETERRIVELVRGGATNREIARSMFLSIKAVEANLTRLYRRLGVRNRAQLARALDSTD</sequence>
<accession>A0A8J3PM84</accession>
<reference evidence="5" key="1">
    <citation type="submission" date="2021-01" db="EMBL/GenBank/DDBJ databases">
        <title>Whole genome shotgun sequence of Planosporangium flavigriseum NBRC 105377.</title>
        <authorList>
            <person name="Komaki H."/>
            <person name="Tamura T."/>
        </authorList>
    </citation>
    <scope>NUCLEOTIDE SEQUENCE</scope>
    <source>
        <strain evidence="5">NBRC 105377</strain>
    </source>
</reference>
<dbReference type="PANTHER" id="PTHR16305:SF35">
    <property type="entry name" value="TRANSCRIPTIONAL ACTIVATOR DOMAIN"/>
    <property type="match status" value="1"/>
</dbReference>
<dbReference type="Proteomes" id="UP000653674">
    <property type="component" value="Unassembled WGS sequence"/>
</dbReference>
<dbReference type="PANTHER" id="PTHR16305">
    <property type="entry name" value="TESTICULAR SOLUBLE ADENYLYL CYCLASE"/>
    <property type="match status" value="1"/>
</dbReference>
<dbReference type="GO" id="GO:0005524">
    <property type="term" value="F:ATP binding"/>
    <property type="evidence" value="ECO:0007669"/>
    <property type="project" value="UniProtKB-KW"/>
</dbReference>
<dbReference type="InterPro" id="IPR041664">
    <property type="entry name" value="AAA_16"/>
</dbReference>
<dbReference type="AlphaFoldDB" id="A0A8J3PM84"/>
<dbReference type="GO" id="GO:0006355">
    <property type="term" value="P:regulation of DNA-templated transcription"/>
    <property type="evidence" value="ECO:0007669"/>
    <property type="project" value="InterPro"/>
</dbReference>
<dbReference type="Pfam" id="PF13191">
    <property type="entry name" value="AAA_16"/>
    <property type="match status" value="1"/>
</dbReference>
<evidence type="ECO:0000313" key="6">
    <source>
        <dbReference type="Proteomes" id="UP000653674"/>
    </source>
</evidence>
<dbReference type="InterPro" id="IPR027417">
    <property type="entry name" value="P-loop_NTPase"/>
</dbReference>
<gene>
    <name evidence="5" type="ORF">Pfl04_36750</name>
</gene>
<dbReference type="SUPFAM" id="SSF46894">
    <property type="entry name" value="C-terminal effector domain of the bipartite response regulators"/>
    <property type="match status" value="1"/>
</dbReference>
<comment type="caution">
    <text evidence="5">The sequence shown here is derived from an EMBL/GenBank/DDBJ whole genome shotgun (WGS) entry which is preliminary data.</text>
</comment>
<dbReference type="InterPro" id="IPR011990">
    <property type="entry name" value="TPR-like_helical_dom_sf"/>
</dbReference>
<name>A0A8J3PM84_9ACTN</name>
<keyword evidence="1" id="KW-0547">Nucleotide-binding</keyword>
<feature type="domain" description="HTH luxR-type" evidence="4">
    <location>
        <begin position="843"/>
        <end position="908"/>
    </location>
</feature>
<protein>
    <submittedName>
        <fullName evidence="5">Transcriptional regulator</fullName>
    </submittedName>
</protein>
<organism evidence="5 6">
    <name type="scientific">Planosporangium flavigriseum</name>
    <dbReference type="NCBI Taxonomy" id="373681"/>
    <lineage>
        <taxon>Bacteria</taxon>
        <taxon>Bacillati</taxon>
        <taxon>Actinomycetota</taxon>
        <taxon>Actinomycetes</taxon>
        <taxon>Micromonosporales</taxon>
        <taxon>Micromonosporaceae</taxon>
        <taxon>Planosporangium</taxon>
    </lineage>
</organism>
<dbReference type="InterPro" id="IPR036388">
    <property type="entry name" value="WH-like_DNA-bd_sf"/>
</dbReference>
<dbReference type="SMART" id="SM00382">
    <property type="entry name" value="AAA"/>
    <property type="match status" value="1"/>
</dbReference>
<dbReference type="Gene3D" id="1.10.10.10">
    <property type="entry name" value="Winged helix-like DNA-binding domain superfamily/Winged helix DNA-binding domain"/>
    <property type="match status" value="1"/>
</dbReference>
<proteinExistence type="predicted"/>
<dbReference type="GO" id="GO:0004016">
    <property type="term" value="F:adenylate cyclase activity"/>
    <property type="evidence" value="ECO:0007669"/>
    <property type="project" value="TreeGrafter"/>
</dbReference>
<dbReference type="SUPFAM" id="SSF48452">
    <property type="entry name" value="TPR-like"/>
    <property type="match status" value="2"/>
</dbReference>
<dbReference type="Gene3D" id="3.40.50.300">
    <property type="entry name" value="P-loop containing nucleotide triphosphate hydrolases"/>
    <property type="match status" value="1"/>
</dbReference>
<dbReference type="Pfam" id="PF00196">
    <property type="entry name" value="GerE"/>
    <property type="match status" value="1"/>
</dbReference>
<evidence type="ECO:0000256" key="3">
    <source>
        <dbReference type="SAM" id="Coils"/>
    </source>
</evidence>
<dbReference type="GO" id="GO:0003677">
    <property type="term" value="F:DNA binding"/>
    <property type="evidence" value="ECO:0007669"/>
    <property type="project" value="InterPro"/>
</dbReference>
<dbReference type="GO" id="GO:0005737">
    <property type="term" value="C:cytoplasm"/>
    <property type="evidence" value="ECO:0007669"/>
    <property type="project" value="TreeGrafter"/>
</dbReference>
<dbReference type="RefSeq" id="WP_168078455.1">
    <property type="nucleotide sequence ID" value="NZ_BAAAQJ010000021.1"/>
</dbReference>
<evidence type="ECO:0000259" key="4">
    <source>
        <dbReference type="PROSITE" id="PS50043"/>
    </source>
</evidence>
<dbReference type="SUPFAM" id="SSF52540">
    <property type="entry name" value="P-loop containing nucleoside triphosphate hydrolases"/>
    <property type="match status" value="1"/>
</dbReference>
<dbReference type="InterPro" id="IPR000792">
    <property type="entry name" value="Tscrpt_reg_LuxR_C"/>
</dbReference>
<dbReference type="InterPro" id="IPR003593">
    <property type="entry name" value="AAA+_ATPase"/>
</dbReference>
<dbReference type="EMBL" id="BONU01000029">
    <property type="protein sequence ID" value="GIG75271.1"/>
    <property type="molecule type" value="Genomic_DNA"/>
</dbReference>
<dbReference type="InterPro" id="IPR016032">
    <property type="entry name" value="Sig_transdc_resp-reg_C-effctor"/>
</dbReference>
<dbReference type="CDD" id="cd06170">
    <property type="entry name" value="LuxR_C_like"/>
    <property type="match status" value="1"/>
</dbReference>
<dbReference type="PROSITE" id="PS50043">
    <property type="entry name" value="HTH_LUXR_2"/>
    <property type="match status" value="1"/>
</dbReference>
<evidence type="ECO:0000256" key="1">
    <source>
        <dbReference type="ARBA" id="ARBA00022741"/>
    </source>
</evidence>
<evidence type="ECO:0000256" key="2">
    <source>
        <dbReference type="ARBA" id="ARBA00022840"/>
    </source>
</evidence>
<keyword evidence="6" id="KW-1185">Reference proteome</keyword>
<evidence type="ECO:0000313" key="5">
    <source>
        <dbReference type="EMBL" id="GIG75271.1"/>
    </source>
</evidence>
<dbReference type="SMART" id="SM00421">
    <property type="entry name" value="HTH_LUXR"/>
    <property type="match status" value="1"/>
</dbReference>
<keyword evidence="3" id="KW-0175">Coiled coil</keyword>
<keyword evidence="2" id="KW-0067">ATP-binding</keyword>
<feature type="coiled-coil region" evidence="3">
    <location>
        <begin position="488"/>
        <end position="515"/>
    </location>
</feature>